<protein>
    <submittedName>
        <fullName evidence="1">Uncharacterized protein</fullName>
    </submittedName>
</protein>
<accession>A0A8J3IE80</accession>
<keyword evidence="2" id="KW-1185">Reference proteome</keyword>
<name>A0A8J3IE80_9CHLR</name>
<dbReference type="EMBL" id="BNJF01000006">
    <property type="protein sequence ID" value="GHO49674.1"/>
    <property type="molecule type" value="Genomic_DNA"/>
</dbReference>
<organism evidence="1 2">
    <name type="scientific">Ktedonospora formicarum</name>
    <dbReference type="NCBI Taxonomy" id="2778364"/>
    <lineage>
        <taxon>Bacteria</taxon>
        <taxon>Bacillati</taxon>
        <taxon>Chloroflexota</taxon>
        <taxon>Ktedonobacteria</taxon>
        <taxon>Ktedonobacterales</taxon>
        <taxon>Ktedonobacteraceae</taxon>
        <taxon>Ktedonospora</taxon>
    </lineage>
</organism>
<reference evidence="1" key="1">
    <citation type="submission" date="2020-10" db="EMBL/GenBank/DDBJ databases">
        <title>Taxonomic study of unclassified bacteria belonging to the class Ktedonobacteria.</title>
        <authorList>
            <person name="Yabe S."/>
            <person name="Wang C.M."/>
            <person name="Zheng Y."/>
            <person name="Sakai Y."/>
            <person name="Cavaletti L."/>
            <person name="Monciardini P."/>
            <person name="Donadio S."/>
        </authorList>
    </citation>
    <scope>NUCLEOTIDE SEQUENCE</scope>
    <source>
        <strain evidence="1">SOSP1-1</strain>
    </source>
</reference>
<gene>
    <name evidence="1" type="ORF">KSX_78370</name>
</gene>
<evidence type="ECO:0000313" key="1">
    <source>
        <dbReference type="EMBL" id="GHO49674.1"/>
    </source>
</evidence>
<comment type="caution">
    <text evidence="1">The sequence shown here is derived from an EMBL/GenBank/DDBJ whole genome shotgun (WGS) entry which is preliminary data.</text>
</comment>
<proteinExistence type="predicted"/>
<dbReference type="RefSeq" id="WP_220198786.1">
    <property type="nucleotide sequence ID" value="NZ_BNJF01000006.1"/>
</dbReference>
<dbReference type="AlphaFoldDB" id="A0A8J3IE80"/>
<dbReference type="Proteomes" id="UP000612362">
    <property type="component" value="Unassembled WGS sequence"/>
</dbReference>
<evidence type="ECO:0000313" key="2">
    <source>
        <dbReference type="Proteomes" id="UP000612362"/>
    </source>
</evidence>
<sequence>MHTFWINKVSGTSADTLLALGWAQLLQEVLKVLRKHDSRLFIRNCGDSFAIELSEPLYEEEFYSSRSIPFIEPLITVKQDERQGKKGHILQNGFEYDKEREKQKRLIAQLQQLPARLRTPDARFRHEPELEQVLSTGPRKELAHYQAINIFKVSDTFNDIALRWQGLTVEQQWLAIGLLYRLFSQRENGVNVAIKSWERLAKEQHIGGKSMATAVQVINPTTGKGANTTKSNKLHSGGLESFWLLELLKFKGFMLGAAPYMLKGSKDRKTYVIVPQIVALDTLTRMMEQFRAICWSSTAIKQDILAALRLTQVLVKHRREAFTSRQGLEDWEPSPIVSIASGLDVTFYKDMGSAHAIMNASTINVPTWFPDLTELPAIEQADLLLAEHLRVIRRIEGYQGKEGNEELELLRAYRDFLSGHDLRPFWKFAALYGGYLFRQREREKDAKRWLPQLTKEGLLRLIMSHQNNTSLRTILETPGFQNIASAIREATVRAQWRRSQDKDTKYEVRYGLGQDLMRKARYREEFMAALSEFLFLYNAETAREEEKLAKKLARRLTKDDYRTHKLRYPSSSNDMIQLSNLLDTYPTELVASMLIAYGYSRLDTLKSEDAQADDISDDFINTELVQEEA</sequence>